<dbReference type="InterPro" id="IPR023370">
    <property type="entry name" value="TrmO-like_N"/>
</dbReference>
<sequence length="161" mass="19058">MHFEIGDNMHFEIKQIGIIHSPFKKMEEAPIQPRFSDKPGKIEVFPEYKEGLKDLEGFSHIILLYYFHLVKEEQLTIRPFMEPDKPKGVFATRYNKRPNKIGLSICEIDRIEDNIIYVKYIDVLDNTPLIDIKPLVPLFDFRNIENIKVGWLSNKKERPKE</sequence>
<dbReference type="InterPro" id="IPR036413">
    <property type="entry name" value="YaeB-like_sf"/>
</dbReference>
<dbReference type="CDD" id="cd09281">
    <property type="entry name" value="UPF0066"/>
    <property type="match status" value="1"/>
</dbReference>
<dbReference type="InterPro" id="IPR036414">
    <property type="entry name" value="YaeB_N_sf"/>
</dbReference>
<dbReference type="Gene3D" id="2.40.30.70">
    <property type="entry name" value="YaeB-like"/>
    <property type="match status" value="1"/>
</dbReference>
<evidence type="ECO:0000256" key="2">
    <source>
        <dbReference type="ARBA" id="ARBA00033753"/>
    </source>
</evidence>
<dbReference type="InterPro" id="IPR040372">
    <property type="entry name" value="YaeB-like"/>
</dbReference>
<dbReference type="PANTHER" id="PTHR12818:SF0">
    <property type="entry name" value="TRNA (ADENINE(37)-N6)-METHYLTRANSFERASE"/>
    <property type="match status" value="1"/>
</dbReference>
<dbReference type="EMBL" id="CP084166">
    <property type="protein sequence ID" value="UJG41173.1"/>
    <property type="molecule type" value="Genomic_DNA"/>
</dbReference>
<dbReference type="PANTHER" id="PTHR12818">
    <property type="entry name" value="TRNA (ADENINE(37)-N6)-METHYLTRANSFERASE"/>
    <property type="match status" value="1"/>
</dbReference>
<evidence type="ECO:0000313" key="4">
    <source>
        <dbReference type="EMBL" id="UJG41173.1"/>
    </source>
</evidence>
<dbReference type="NCBIfam" id="TIGR00104">
    <property type="entry name" value="tRNA_TsaA"/>
    <property type="match status" value="1"/>
</dbReference>
<gene>
    <name evidence="4" type="primary">tsaA</name>
    <name evidence="4" type="ORF">K9W45_01610</name>
</gene>
<organism evidence="4">
    <name type="scientific">Candidatus Heimdallarchaeum aukensis</name>
    <dbReference type="NCBI Taxonomy" id="2876573"/>
    <lineage>
        <taxon>Archaea</taxon>
        <taxon>Promethearchaeati</taxon>
        <taxon>Candidatus Heimdallarchaeota</taxon>
        <taxon>Candidatus Heimdallarchaeia (ex Rinke et al. 2021) (nom. nud.)</taxon>
        <taxon>Candidatus Heimdallarchaeales</taxon>
        <taxon>Candidatus Heimdallarchaeaceae</taxon>
        <taxon>Candidatus Heimdallarchaeum</taxon>
    </lineage>
</organism>
<name>A0A9Y1FM27_9ARCH</name>
<feature type="domain" description="TsaA-like" evidence="3">
    <location>
        <begin position="13"/>
        <end position="144"/>
    </location>
</feature>
<protein>
    <submittedName>
        <fullName evidence="4">tRNA (N6-threonylcarbamoyladenosine(37)-N6)-methyltransferase TrmO</fullName>
    </submittedName>
</protein>
<keyword evidence="1" id="KW-0949">S-adenosyl-L-methionine</keyword>
<proteinExistence type="inferred from homology"/>
<dbReference type="PROSITE" id="PS51668">
    <property type="entry name" value="TSAA_2"/>
    <property type="match status" value="1"/>
</dbReference>
<accession>A0A9Y1FM27</accession>
<evidence type="ECO:0000256" key="1">
    <source>
        <dbReference type="ARBA" id="ARBA00022691"/>
    </source>
</evidence>
<comment type="similarity">
    <text evidence="2">Belongs to the tRNA methyltransferase O family.</text>
</comment>
<dbReference type="SUPFAM" id="SSF118196">
    <property type="entry name" value="YaeB-like"/>
    <property type="match status" value="1"/>
</dbReference>
<reference evidence="4" key="1">
    <citation type="journal article" date="2022" name="Nat. Microbiol.">
        <title>Unique mobile elements and scalable gene flow at the prokaryote-eukaryote boundary revealed by circularized Asgard archaea genomes.</title>
        <authorList>
            <person name="Wu F."/>
            <person name="Speth D.R."/>
            <person name="Philosof A."/>
            <person name="Cremiere A."/>
            <person name="Narayanan A."/>
            <person name="Barco R.A."/>
            <person name="Connon S.A."/>
            <person name="Amend J.P."/>
            <person name="Antoshechkin I.A."/>
            <person name="Orphan V.J."/>
        </authorList>
    </citation>
    <scope>NUCLEOTIDE SEQUENCE</scope>
    <source>
        <strain evidence="4">PM71</strain>
    </source>
</reference>
<dbReference type="Pfam" id="PF01980">
    <property type="entry name" value="TrmO_N"/>
    <property type="match status" value="1"/>
</dbReference>
<dbReference type="Proteomes" id="UP001201020">
    <property type="component" value="Chromosome"/>
</dbReference>
<dbReference type="AlphaFoldDB" id="A0A9Y1FM27"/>
<evidence type="ECO:0000259" key="3">
    <source>
        <dbReference type="PROSITE" id="PS51668"/>
    </source>
</evidence>